<feature type="compositionally biased region" description="Basic and acidic residues" evidence="1">
    <location>
        <begin position="46"/>
        <end position="77"/>
    </location>
</feature>
<dbReference type="AlphaFoldDB" id="A0A8S0WCD5"/>
<reference evidence="2 3" key="1">
    <citation type="submission" date="2020-02" db="EMBL/GenBank/DDBJ databases">
        <authorList>
            <person name="Hogendoorn C."/>
        </authorList>
    </citation>
    <scope>NUCLEOTIDE SEQUENCE [LARGE SCALE GENOMIC DNA]</scope>
    <source>
        <strain evidence="2">METHB21</strain>
    </source>
</reference>
<name>A0A8S0WCD5_9GAMM</name>
<dbReference type="Pfam" id="PF09831">
    <property type="entry name" value="DUF2058"/>
    <property type="match status" value="1"/>
</dbReference>
<dbReference type="InterPro" id="IPR018636">
    <property type="entry name" value="DUF2058"/>
</dbReference>
<sequence length="187" mass="21495">MSKQKLSLQDQLLKAGLASAAQAKSARADKRKQTRQQRKNNSEAVDETKALRQKAQAEKLQKDRHMNQLRKQQEDQKQLAAQVKQLIELNRQPRDELSDDSLAYNFNDNNKIKRLYVSEAMREQIVRGRLAIVKFGQHYEVVSAEVAHKIKSRDEASVIVLNEPAIAASDNRDDPYAEYQVPDDLIW</sequence>
<dbReference type="RefSeq" id="WP_174627209.1">
    <property type="nucleotide sequence ID" value="NZ_CADCXN010000102.1"/>
</dbReference>
<evidence type="ECO:0008006" key="4">
    <source>
        <dbReference type="Google" id="ProtNLM"/>
    </source>
</evidence>
<proteinExistence type="predicted"/>
<feature type="compositionally biased region" description="Low complexity" evidence="1">
    <location>
        <begin position="16"/>
        <end position="25"/>
    </location>
</feature>
<feature type="compositionally biased region" description="Basic residues" evidence="1">
    <location>
        <begin position="29"/>
        <end position="38"/>
    </location>
</feature>
<evidence type="ECO:0000313" key="3">
    <source>
        <dbReference type="Proteomes" id="UP000494216"/>
    </source>
</evidence>
<organism evidence="2 3">
    <name type="scientific">Candidatus Methylobacter favarea</name>
    <dbReference type="NCBI Taxonomy" id="2707345"/>
    <lineage>
        <taxon>Bacteria</taxon>
        <taxon>Pseudomonadati</taxon>
        <taxon>Pseudomonadota</taxon>
        <taxon>Gammaproteobacteria</taxon>
        <taxon>Methylococcales</taxon>
        <taxon>Methylococcaceae</taxon>
        <taxon>Methylobacter</taxon>
    </lineage>
</organism>
<evidence type="ECO:0000313" key="2">
    <source>
        <dbReference type="EMBL" id="CAA9892435.1"/>
    </source>
</evidence>
<keyword evidence="3" id="KW-1185">Reference proteome</keyword>
<feature type="region of interest" description="Disordered" evidence="1">
    <location>
        <begin position="16"/>
        <end position="77"/>
    </location>
</feature>
<gene>
    <name evidence="2" type="ORF">METHB2_70042</name>
</gene>
<dbReference type="Proteomes" id="UP000494216">
    <property type="component" value="Unassembled WGS sequence"/>
</dbReference>
<comment type="caution">
    <text evidence="2">The sequence shown here is derived from an EMBL/GenBank/DDBJ whole genome shotgun (WGS) entry which is preliminary data.</text>
</comment>
<protein>
    <recommendedName>
        <fullName evidence="4">DUF2058 domain-containing protein</fullName>
    </recommendedName>
</protein>
<accession>A0A8S0WCD5</accession>
<evidence type="ECO:0000256" key="1">
    <source>
        <dbReference type="SAM" id="MobiDB-lite"/>
    </source>
</evidence>
<dbReference type="EMBL" id="CADCXN010000102">
    <property type="protein sequence ID" value="CAA9892435.1"/>
    <property type="molecule type" value="Genomic_DNA"/>
</dbReference>